<feature type="compositionally biased region" description="Pro residues" evidence="1">
    <location>
        <begin position="386"/>
        <end position="403"/>
    </location>
</feature>
<feature type="region of interest" description="Disordered" evidence="1">
    <location>
        <begin position="336"/>
        <end position="444"/>
    </location>
</feature>
<comment type="caution">
    <text evidence="2">The sequence shown here is derived from an EMBL/GenBank/DDBJ whole genome shotgun (WGS) entry which is preliminary data.</text>
</comment>
<dbReference type="STRING" id="1194083.BN12_60029"/>
<dbReference type="AlphaFoldDB" id="A0A077M0K2"/>
<sequence>MGSAGLVPVMRLAGRAGLGDLLSEHVSVDCPNAAAKAGCVVAGMLAGADSIDDLDVLRHGATRRVFTGVRAPSTLGTFLRSFTFGHVRQLDAVASRVLARLAAAVPRLLDGATEPEGMAFMDIDDTIREVHGYAEQGVAYGYSGVKGVNAQVAALSTPVCAPVLTGTRLRKGNTICGHGADKLAAESIAGARRAGVTAQIMIRTDSCYYRQDLVGAVIRAGAWFSVTARMDPAVTKAIAARDADAWTPISYPEAVWEPDPDHPKGGCWISDAEVAQTPFTAFTSHPTRRQVTCRLVVRRVKRRGPKATEGQGQPELFTTWRHHGFITNSTLCTIDADRTHRGPRHHRAGHRRDQERAPATPRPGRSPPTPPGSPSPPSPSTCCAPPASPPPPGTPQPAGPPAHPPDRRTRPGRHLRPTPHPAPIPRLALDQRLGPLWDTATATT</sequence>
<evidence type="ECO:0000256" key="1">
    <source>
        <dbReference type="SAM" id="MobiDB-lite"/>
    </source>
</evidence>
<keyword evidence="3" id="KW-1185">Reference proteome</keyword>
<reference evidence="2 3" key="1">
    <citation type="journal article" date="2013" name="ISME J.">
        <title>A metabolic model for members of the genus Tetrasphaera involved in enhanced biological phosphorus removal.</title>
        <authorList>
            <person name="Kristiansen R."/>
            <person name="Nguyen H.T.T."/>
            <person name="Saunders A.M."/>
            <person name="Nielsen J.L."/>
            <person name="Wimmer R."/>
            <person name="Le V.Q."/>
            <person name="McIlroy S.J."/>
            <person name="Petrovski S."/>
            <person name="Seviour R.J."/>
            <person name="Calteau A."/>
            <person name="Nielsen K.L."/>
            <person name="Nielsen P.H."/>
        </authorList>
    </citation>
    <scope>NUCLEOTIDE SEQUENCE [LARGE SCALE GENOMIC DNA]</scope>
    <source>
        <strain evidence="2 3">T1-X7</strain>
    </source>
</reference>
<organism evidence="2 3">
    <name type="scientific">Nostocoides japonicum T1-X7</name>
    <dbReference type="NCBI Taxonomy" id="1194083"/>
    <lineage>
        <taxon>Bacteria</taxon>
        <taxon>Bacillati</taxon>
        <taxon>Actinomycetota</taxon>
        <taxon>Actinomycetes</taxon>
        <taxon>Micrococcales</taxon>
        <taxon>Intrasporangiaceae</taxon>
        <taxon>Nostocoides</taxon>
    </lineage>
</organism>
<protein>
    <submittedName>
        <fullName evidence="2">Uncharacterized protein</fullName>
    </submittedName>
</protein>
<proteinExistence type="predicted"/>
<gene>
    <name evidence="2" type="ORF">BN12_60029</name>
</gene>
<evidence type="ECO:0000313" key="2">
    <source>
        <dbReference type="EMBL" id="CCH79823.1"/>
    </source>
</evidence>
<accession>A0A077M0K2</accession>
<feature type="compositionally biased region" description="Pro residues" evidence="1">
    <location>
        <begin position="360"/>
        <end position="379"/>
    </location>
</feature>
<dbReference type="EMBL" id="CAJB01000392">
    <property type="protein sequence ID" value="CCH79823.1"/>
    <property type="molecule type" value="Genomic_DNA"/>
</dbReference>
<feature type="compositionally biased region" description="Basic residues" evidence="1">
    <location>
        <begin position="341"/>
        <end position="350"/>
    </location>
</feature>
<name>A0A077M0K2_9MICO</name>
<dbReference type="Proteomes" id="UP000035721">
    <property type="component" value="Unassembled WGS sequence"/>
</dbReference>
<evidence type="ECO:0000313" key="3">
    <source>
        <dbReference type="Proteomes" id="UP000035721"/>
    </source>
</evidence>